<evidence type="ECO:0000313" key="1">
    <source>
        <dbReference type="EMBL" id="EOQ87047.1"/>
    </source>
</evidence>
<dbReference type="AlphaFoldDB" id="A0A5E8H8J1"/>
<dbReference type="EMBL" id="AOGX02000047">
    <property type="protein sequence ID" value="EOQ87047.1"/>
    <property type="molecule type" value="Genomic_DNA"/>
</dbReference>
<proteinExistence type="predicted"/>
<name>A0A5E8H8J1_9LEPT</name>
<gene>
    <name evidence="1" type="ORF">LEP1GSC202_0054</name>
</gene>
<dbReference type="Proteomes" id="UP000013996">
    <property type="component" value="Unassembled WGS sequence"/>
</dbReference>
<dbReference type="NCBIfam" id="NF047512">
    <property type="entry name" value="LIC_11975_fam"/>
    <property type="match status" value="1"/>
</dbReference>
<organism evidence="1 2">
    <name type="scientific">Leptospira yanagawae serovar Saopaulo str. Sao Paulo = ATCC 700523</name>
    <dbReference type="NCBI Taxonomy" id="1249483"/>
    <lineage>
        <taxon>Bacteria</taxon>
        <taxon>Pseudomonadati</taxon>
        <taxon>Spirochaetota</taxon>
        <taxon>Spirochaetia</taxon>
        <taxon>Leptospirales</taxon>
        <taxon>Leptospiraceae</taxon>
        <taxon>Leptospira</taxon>
    </lineage>
</organism>
<comment type="caution">
    <text evidence="1">The sequence shown here is derived from an EMBL/GenBank/DDBJ whole genome shotgun (WGS) entry which is preliminary data.</text>
</comment>
<dbReference type="STRING" id="1249483.LEP1GSC202_0054"/>
<accession>A0A5E8H8J1</accession>
<protein>
    <submittedName>
        <fullName evidence="1">Uncharacterized protein</fullName>
    </submittedName>
</protein>
<sequence>MLFLSRESKDFMKLKIVFLSIALAVSISQNELYAQFTCEGSACSFLPGALTETGNASLKKFETGYLNEVLKTNLEAGFLANVGTGNIGTGTVRRIQVGVSASAAGYKKDDIQIQDELIKYPKLPNVGGAAIPSIHLDINPGWLFGTDDGSFLRRFGIFLHGMNVAVTQDQLQSASNNRNYEGRITVRSYGGMLRYQLVEKEGFLMNLITWNGLNIGVGHHVMEQNLSLSYLEGKAAQIEFQGVKGKWGGDTNFLFNTKVQTTNVDLRTGVGLFWVANLILGGGYSWNSGSNSATLSRRGPFLISANDSLPLEIPREYQAALDKELLAQNPNATLGFRASGESSSRRGIGYGIVGLELDLFMLKVIAEGLYGGKDLYSANLGLKLSF</sequence>
<dbReference type="InterPro" id="IPR058232">
    <property type="entry name" value="Lsa36-like"/>
</dbReference>
<reference evidence="1 2" key="1">
    <citation type="submission" date="2013-04" db="EMBL/GenBank/DDBJ databases">
        <authorList>
            <person name="Harkins D.M."/>
            <person name="Durkin A.S."/>
            <person name="Brinkac L.M."/>
            <person name="Haft D.H."/>
            <person name="Selengut J.D."/>
            <person name="Sanka R."/>
            <person name="DePew J."/>
            <person name="Purushe J."/>
            <person name="Hartskeerl R.A."/>
            <person name="Ahmed A."/>
            <person name="van der Linden H."/>
            <person name="Goris M.G.A."/>
            <person name="Vinetz J.M."/>
            <person name="Sutton G.G."/>
            <person name="Nierman W.C."/>
            <person name="Fouts D.E."/>
        </authorList>
    </citation>
    <scope>NUCLEOTIDE SEQUENCE [LARGE SCALE GENOMIC DNA]</scope>
    <source>
        <strain evidence="1 2">Sao Paulo</strain>
    </source>
</reference>
<evidence type="ECO:0000313" key="2">
    <source>
        <dbReference type="Proteomes" id="UP000013996"/>
    </source>
</evidence>